<dbReference type="EC" id="2.1.2.1" evidence="9"/>
<dbReference type="GO" id="GO:0035999">
    <property type="term" value="P:tetrahydrofolate interconversion"/>
    <property type="evidence" value="ECO:0007669"/>
    <property type="project" value="UniProtKB-UniRule"/>
</dbReference>
<evidence type="ECO:0000256" key="6">
    <source>
        <dbReference type="ARBA" id="ARBA00022563"/>
    </source>
</evidence>
<dbReference type="FunFam" id="3.40.640.10:FF:000001">
    <property type="entry name" value="Serine hydroxymethyltransferase"/>
    <property type="match status" value="1"/>
</dbReference>
<dbReference type="SUPFAM" id="SSF53383">
    <property type="entry name" value="PLP-dependent transferases"/>
    <property type="match status" value="1"/>
</dbReference>
<dbReference type="GO" id="GO:0030170">
    <property type="term" value="F:pyridoxal phosphate binding"/>
    <property type="evidence" value="ECO:0007669"/>
    <property type="project" value="UniProtKB-UniRule"/>
</dbReference>
<comment type="subunit">
    <text evidence="4 9">Homodimer.</text>
</comment>
<evidence type="ECO:0000256" key="2">
    <source>
        <dbReference type="ARBA" id="ARBA00004496"/>
    </source>
</evidence>
<comment type="catalytic activity">
    <reaction evidence="9">
        <text>(6R)-5,10-methylene-5,6,7,8-tetrahydrofolate + glycine + H2O = (6S)-5,6,7,8-tetrahydrofolate + L-serine</text>
        <dbReference type="Rhea" id="RHEA:15481"/>
        <dbReference type="ChEBI" id="CHEBI:15377"/>
        <dbReference type="ChEBI" id="CHEBI:15636"/>
        <dbReference type="ChEBI" id="CHEBI:33384"/>
        <dbReference type="ChEBI" id="CHEBI:57305"/>
        <dbReference type="ChEBI" id="CHEBI:57453"/>
        <dbReference type="EC" id="2.1.2.1"/>
    </reaction>
</comment>
<dbReference type="RefSeq" id="WP_027915433.1">
    <property type="nucleotide sequence ID" value="NZ_BQHM01000006.1"/>
</dbReference>
<gene>
    <name evidence="9" type="primary">glyA</name>
    <name evidence="11" type="ORF">IZU98_03620</name>
</gene>
<comment type="similarity">
    <text evidence="3 9">Belongs to the SHMT family.</text>
</comment>
<proteinExistence type="inferred from homology"/>
<dbReference type="GO" id="GO:0019264">
    <property type="term" value="P:glycine biosynthetic process from serine"/>
    <property type="evidence" value="ECO:0007669"/>
    <property type="project" value="UniProtKB-UniRule"/>
</dbReference>
<evidence type="ECO:0000256" key="3">
    <source>
        <dbReference type="ARBA" id="ARBA00006376"/>
    </source>
</evidence>
<comment type="function">
    <text evidence="9">Catalyzes the reversible interconversion of serine and glycine with tetrahydrofolate (THF) serving as the one-carbon carrier. This reaction serves as the major source of one-carbon groups required for the biosynthesis of purines, thymidylate, methionine, and other important biomolecules. Also exhibits THF-independent aldolase activity toward beta-hydroxyamino acids, producing glycine and aldehydes, via a retro-aldol mechanism.</text>
</comment>
<evidence type="ECO:0000256" key="4">
    <source>
        <dbReference type="ARBA" id="ARBA00011738"/>
    </source>
</evidence>
<evidence type="ECO:0000259" key="10">
    <source>
        <dbReference type="Pfam" id="PF00464"/>
    </source>
</evidence>
<evidence type="ECO:0000256" key="8">
    <source>
        <dbReference type="ARBA" id="ARBA00022898"/>
    </source>
</evidence>
<keyword evidence="7 9" id="KW-0808">Transferase</keyword>
<dbReference type="InterPro" id="IPR049943">
    <property type="entry name" value="Ser_HO-MeTrfase-like"/>
</dbReference>
<dbReference type="PANTHER" id="PTHR11680">
    <property type="entry name" value="SERINE HYDROXYMETHYLTRANSFERASE"/>
    <property type="match status" value="1"/>
</dbReference>
<evidence type="ECO:0000256" key="1">
    <source>
        <dbReference type="ARBA" id="ARBA00001933"/>
    </source>
</evidence>
<evidence type="ECO:0000256" key="5">
    <source>
        <dbReference type="ARBA" id="ARBA00022490"/>
    </source>
</evidence>
<comment type="pathway">
    <text evidence="9">Amino-acid biosynthesis; glycine biosynthesis; glycine from L-serine: step 1/1.</text>
</comment>
<feature type="binding site" evidence="9">
    <location>
        <begin position="137"/>
        <end position="139"/>
    </location>
    <ligand>
        <name>(6S)-5,6,7,8-tetrahydrofolate</name>
        <dbReference type="ChEBI" id="CHEBI:57453"/>
    </ligand>
</feature>
<evidence type="ECO:0000313" key="12">
    <source>
        <dbReference type="Proteomes" id="UP000594430"/>
    </source>
</evidence>
<keyword evidence="8 9" id="KW-0663">Pyridoxal phosphate</keyword>
<keyword evidence="9" id="KW-0028">Amino-acid biosynthesis</keyword>
<comment type="cofactor">
    <cofactor evidence="1 9">
        <name>pyridoxal 5'-phosphate</name>
        <dbReference type="ChEBI" id="CHEBI:597326"/>
    </cofactor>
</comment>
<dbReference type="InterPro" id="IPR015424">
    <property type="entry name" value="PyrdxlP-dep_Trfase"/>
</dbReference>
<feature type="binding site" evidence="9">
    <location>
        <position position="133"/>
    </location>
    <ligand>
        <name>(6S)-5,6,7,8-tetrahydrofolate</name>
        <dbReference type="ChEBI" id="CHEBI:57453"/>
    </ligand>
</feature>
<dbReference type="Gene3D" id="3.40.640.10">
    <property type="entry name" value="Type I PLP-dependent aspartate aminotransferase-like (Major domain)"/>
    <property type="match status" value="1"/>
</dbReference>
<keyword evidence="6 9" id="KW-0554">One-carbon metabolism</keyword>
<dbReference type="InterPro" id="IPR039429">
    <property type="entry name" value="SHMT-like_dom"/>
</dbReference>
<dbReference type="Pfam" id="PF00464">
    <property type="entry name" value="SHMT"/>
    <property type="match status" value="1"/>
</dbReference>
<comment type="subcellular location">
    <subcellularLocation>
        <location evidence="2 9">Cytoplasm</location>
    </subcellularLocation>
</comment>
<evidence type="ECO:0000313" key="11">
    <source>
        <dbReference type="EMBL" id="QPH49831.1"/>
    </source>
</evidence>
<dbReference type="InterPro" id="IPR001085">
    <property type="entry name" value="Ser_HO-MeTrfase"/>
</dbReference>
<dbReference type="NCBIfam" id="NF000586">
    <property type="entry name" value="PRK00011.1"/>
    <property type="match status" value="1"/>
</dbReference>
<dbReference type="EMBL" id="CP064946">
    <property type="protein sequence ID" value="QPH49831.1"/>
    <property type="molecule type" value="Genomic_DNA"/>
</dbReference>
<dbReference type="PIRSF" id="PIRSF000412">
    <property type="entry name" value="SHMT"/>
    <property type="match status" value="1"/>
</dbReference>
<dbReference type="GO" id="GO:0032259">
    <property type="term" value="P:methylation"/>
    <property type="evidence" value="ECO:0007669"/>
    <property type="project" value="UniProtKB-KW"/>
</dbReference>
<dbReference type="GO" id="GO:0005829">
    <property type="term" value="C:cytosol"/>
    <property type="evidence" value="ECO:0007669"/>
    <property type="project" value="TreeGrafter"/>
</dbReference>
<accession>A0A7S9L9P8</accession>
<name>A0A7S9L9P8_9PSED</name>
<reference evidence="11 12" key="1">
    <citation type="submission" date="2020-11" db="EMBL/GenBank/DDBJ databases">
        <title>Pseudomonas fulva producing VIM-24.</title>
        <authorList>
            <person name="Liu S."/>
        </authorList>
    </citation>
    <scope>NUCLEOTIDE SEQUENCE [LARGE SCALE GENOMIC DNA]</scope>
    <source>
        <strain evidence="11 12">ZDHY414</strain>
    </source>
</reference>
<dbReference type="GO" id="GO:0004372">
    <property type="term" value="F:glycine hydroxymethyltransferase activity"/>
    <property type="evidence" value="ECO:0007669"/>
    <property type="project" value="UniProtKB-UniRule"/>
</dbReference>
<dbReference type="Proteomes" id="UP000594430">
    <property type="component" value="Chromosome"/>
</dbReference>
<keyword evidence="11" id="KW-0489">Methyltransferase</keyword>
<dbReference type="CDD" id="cd00378">
    <property type="entry name" value="SHMT"/>
    <property type="match status" value="1"/>
</dbReference>
<dbReference type="HAMAP" id="MF_00051">
    <property type="entry name" value="SHMT"/>
    <property type="match status" value="1"/>
</dbReference>
<dbReference type="UniPathway" id="UPA00288">
    <property type="reaction ID" value="UER01023"/>
</dbReference>
<sequence length="432" mass="45736">MPHFAYKEGHALPGISAAALPQVDSEVWTAIDAERLRQVQSIELIAAENVVSRAVLEAQGSVLTNKYAEGYPGRRYYASCGNVDVVEDLATERARLLFDCSYANVQPHSGNQANQAVFLALLEPEDKILGLDLKSGGHLSHGAAFNVSGRWFQAVSYGVHPLTHLVDMDQVAQIARRERPRLIIAGASAYSRALDFARFRAIADEVGAYLMADIAHVAGLVAGGAYPSPVPHAHVTTLSTHATLRGPRGGMILCNDQTLARRINAAVFPGLQGAALMHTVAAKAVALGEALQPGFGPYAHAVVANARALCGRLAEGGLLVVSGGTDCHLGVIDLRPWGLAGNAAEGALEAVGITVNRNVVPGDEVKSSVTSGIRLGSAACTSRGMGEDEFREIGDMILAMLGGVRSGAMDSRTERSIREGIFDLTRRFKLPY</sequence>
<evidence type="ECO:0000256" key="9">
    <source>
        <dbReference type="HAMAP-Rule" id="MF_00051"/>
    </source>
</evidence>
<dbReference type="Gene3D" id="3.90.1150.10">
    <property type="entry name" value="Aspartate Aminotransferase, domain 1"/>
    <property type="match status" value="1"/>
</dbReference>
<dbReference type="PANTHER" id="PTHR11680:SF35">
    <property type="entry name" value="SERINE HYDROXYMETHYLTRANSFERASE 1"/>
    <property type="match status" value="1"/>
</dbReference>
<feature type="domain" description="Serine hydroxymethyltransferase-like" evidence="10">
    <location>
        <begin position="21"/>
        <end position="397"/>
    </location>
</feature>
<protein>
    <recommendedName>
        <fullName evidence="9">Serine hydroxymethyltransferase</fullName>
        <shortName evidence="9">SHMT</shortName>
        <shortName evidence="9">Serine methylase</shortName>
        <ecNumber evidence="9">2.1.2.1</ecNumber>
    </recommendedName>
</protein>
<comment type="pathway">
    <text evidence="9">One-carbon metabolism; tetrahydrofolate interconversion.</text>
</comment>
<dbReference type="InterPro" id="IPR015421">
    <property type="entry name" value="PyrdxlP-dep_Trfase_major"/>
</dbReference>
<feature type="site" description="Plays an important role in substrate specificity" evidence="9">
    <location>
        <position position="241"/>
    </location>
</feature>
<dbReference type="GO" id="GO:0008168">
    <property type="term" value="F:methyltransferase activity"/>
    <property type="evidence" value="ECO:0007669"/>
    <property type="project" value="UniProtKB-KW"/>
</dbReference>
<evidence type="ECO:0000256" key="7">
    <source>
        <dbReference type="ARBA" id="ARBA00022679"/>
    </source>
</evidence>
<comment type="caution">
    <text evidence="9">Lacks conserved residue(s) required for the propagation of feature annotation.</text>
</comment>
<dbReference type="AlphaFoldDB" id="A0A7S9L9P8"/>
<dbReference type="UniPathway" id="UPA00193"/>
<organism evidence="11 12">
    <name type="scientific">Pseudomonas fulva</name>
    <dbReference type="NCBI Taxonomy" id="47880"/>
    <lineage>
        <taxon>Bacteria</taxon>
        <taxon>Pseudomonadati</taxon>
        <taxon>Pseudomonadota</taxon>
        <taxon>Gammaproteobacteria</taxon>
        <taxon>Pseudomonadales</taxon>
        <taxon>Pseudomonadaceae</taxon>
        <taxon>Pseudomonas</taxon>
    </lineage>
</organism>
<dbReference type="InterPro" id="IPR015422">
    <property type="entry name" value="PyrdxlP-dep_Trfase_small"/>
</dbReference>
<keyword evidence="5 9" id="KW-0963">Cytoplasm</keyword>